<reference evidence="2" key="2">
    <citation type="journal article" date="2020" name="Antonie Van Leeuwenhoek">
        <title>Labilibaculum antarcticum sp. nov., a novel facultative anaerobic, psychrotorelant bacterium isolated from marine sediment of Antarctica.</title>
        <authorList>
            <person name="Watanabe M."/>
            <person name="Kojima H."/>
            <person name="Fukui M."/>
        </authorList>
    </citation>
    <scope>NUCLEOTIDE SEQUENCE [LARGE SCALE GENOMIC DNA]</scope>
    <source>
        <strain evidence="2">SPP2</strain>
    </source>
</reference>
<accession>A0A1Y1CHP2</accession>
<dbReference type="RefSeq" id="WP_096428789.1">
    <property type="nucleotide sequence ID" value="NZ_AP018042.1"/>
</dbReference>
<protein>
    <recommendedName>
        <fullName evidence="3">DUF1289 domain-containing protein</fullName>
    </recommendedName>
</protein>
<dbReference type="EMBL" id="AP018042">
    <property type="protein sequence ID" value="BAX79908.1"/>
    <property type="molecule type" value="Genomic_DNA"/>
</dbReference>
<gene>
    <name evidence="1" type="ORF">ALGA_1532</name>
</gene>
<evidence type="ECO:0008006" key="3">
    <source>
        <dbReference type="Google" id="ProtNLM"/>
    </source>
</evidence>
<dbReference type="KEGG" id="mbas:ALGA_1532"/>
<dbReference type="AlphaFoldDB" id="A0A1Y1CHP2"/>
<organism evidence="1 2">
    <name type="scientific">Labilibaculum antarcticum</name>
    <dbReference type="NCBI Taxonomy" id="1717717"/>
    <lineage>
        <taxon>Bacteria</taxon>
        <taxon>Pseudomonadati</taxon>
        <taxon>Bacteroidota</taxon>
        <taxon>Bacteroidia</taxon>
        <taxon>Marinilabiliales</taxon>
        <taxon>Marinifilaceae</taxon>
        <taxon>Labilibaculum</taxon>
    </lineage>
</organism>
<dbReference type="PANTHER" id="PTHR35175:SF2">
    <property type="entry name" value="DUF1289 DOMAIN-CONTAINING PROTEIN"/>
    <property type="match status" value="1"/>
</dbReference>
<dbReference type="InterPro" id="IPR010710">
    <property type="entry name" value="DUF1289"/>
</dbReference>
<dbReference type="Pfam" id="PF06945">
    <property type="entry name" value="DUF1289"/>
    <property type="match status" value="1"/>
</dbReference>
<evidence type="ECO:0000313" key="1">
    <source>
        <dbReference type="EMBL" id="BAX79908.1"/>
    </source>
</evidence>
<name>A0A1Y1CHP2_9BACT</name>
<dbReference type="OrthoDB" id="9811423at2"/>
<proteinExistence type="predicted"/>
<dbReference type="Proteomes" id="UP000218267">
    <property type="component" value="Chromosome"/>
</dbReference>
<keyword evidence="2" id="KW-1185">Reference proteome</keyword>
<sequence length="64" mass="7258">MEDIQSPCISICRQDSNGVCFGCRRTTEEIGNWSLYTNPEKEAVIKKAADRRNAPDTETGTFFR</sequence>
<evidence type="ECO:0000313" key="2">
    <source>
        <dbReference type="Proteomes" id="UP000218267"/>
    </source>
</evidence>
<dbReference type="PANTHER" id="PTHR35175">
    <property type="entry name" value="DUF1289 DOMAIN-CONTAINING PROTEIN"/>
    <property type="match status" value="1"/>
</dbReference>
<reference evidence="1 2" key="1">
    <citation type="journal article" date="2018" name="Mar. Genomics">
        <title>Complete genome sequence of Marinifilaceae bacterium strain SPP2, isolated from the Antarctic marine sediment.</title>
        <authorList>
            <person name="Watanabe M."/>
            <person name="Kojima H."/>
            <person name="Fukui M."/>
        </authorList>
    </citation>
    <scope>NUCLEOTIDE SEQUENCE [LARGE SCALE GENOMIC DNA]</scope>
    <source>
        <strain evidence="1 2">SPP2</strain>
    </source>
</reference>